<accession>A0A8K0EPW4</accession>
<dbReference type="Proteomes" id="UP000838412">
    <property type="component" value="Chromosome 4"/>
</dbReference>
<evidence type="ECO:0000313" key="3">
    <source>
        <dbReference type="Proteomes" id="UP000838412"/>
    </source>
</evidence>
<evidence type="ECO:0000256" key="1">
    <source>
        <dbReference type="SAM" id="MobiDB-lite"/>
    </source>
</evidence>
<dbReference type="EMBL" id="OV696689">
    <property type="protein sequence ID" value="CAH1264240.1"/>
    <property type="molecule type" value="Genomic_DNA"/>
</dbReference>
<gene>
    <name evidence="2" type="primary">Hypp2924</name>
    <name evidence="2" type="ORF">BLAG_LOCUS18675</name>
</gene>
<proteinExistence type="predicted"/>
<organism evidence="2 3">
    <name type="scientific">Branchiostoma lanceolatum</name>
    <name type="common">Common lancelet</name>
    <name type="synonym">Amphioxus lanceolatum</name>
    <dbReference type="NCBI Taxonomy" id="7740"/>
    <lineage>
        <taxon>Eukaryota</taxon>
        <taxon>Metazoa</taxon>
        <taxon>Chordata</taxon>
        <taxon>Cephalochordata</taxon>
        <taxon>Leptocardii</taxon>
        <taxon>Amphioxiformes</taxon>
        <taxon>Branchiostomatidae</taxon>
        <taxon>Branchiostoma</taxon>
    </lineage>
</organism>
<keyword evidence="3" id="KW-1185">Reference proteome</keyword>
<protein>
    <submittedName>
        <fullName evidence="2">Hypp2924 protein</fullName>
    </submittedName>
</protein>
<feature type="region of interest" description="Disordered" evidence="1">
    <location>
        <begin position="40"/>
        <end position="60"/>
    </location>
</feature>
<name>A0A8K0EPW4_BRALA</name>
<evidence type="ECO:0000313" key="2">
    <source>
        <dbReference type="EMBL" id="CAH1264240.1"/>
    </source>
</evidence>
<dbReference type="AlphaFoldDB" id="A0A8K0EPW4"/>
<reference evidence="2" key="1">
    <citation type="submission" date="2022-01" db="EMBL/GenBank/DDBJ databases">
        <authorList>
            <person name="Braso-Vives M."/>
        </authorList>
    </citation>
    <scope>NUCLEOTIDE SEQUENCE</scope>
</reference>
<sequence>MPSRHSLPYSPFSSFTYRPTEGMLYAPYIAQEVRKLDEISGNDEGRPCPTAGGDLRGHGCGGQAGKYRTVAVGQGGR</sequence>